<evidence type="ECO:0000256" key="4">
    <source>
        <dbReference type="ARBA" id="ARBA00022519"/>
    </source>
</evidence>
<keyword evidence="6" id="KW-0547">Nucleotide-binding</keyword>
<dbReference type="InterPro" id="IPR017871">
    <property type="entry name" value="ABC_transporter-like_CS"/>
</dbReference>
<sequence>MSAGALLRDTLRFHWRPLSAAAGLSVVGALLSLGQPLVVNHLIESISAGTGTASLTTWIAGLVLLVIGAAVVDAGAQLLVTRTAESAIRRLRSTIVLRVLRLPMRVLDRQRSGDLVTRVGSDATLVREMFTGGLVDVFGGLLLFVGAIAAMVWIDPVMLAIVLGIGGTAVIVVIAASAKIQTLTLQAQNAVGDLSAQLDRAISAVRTIRAANAEQRVGADMDAMADRAYYRGVRIARIEAMIGPVSGLTLQVAFLAVLGIGGMRVATGAISVADLVSFILFLFLIAAPLGQAFSAITTVRAALGAFERIHATVSLPLEGEQDPPHPAGCTHELGPRNEISAHAVGFAYEPGRPVLTDVSFSIADGSTTAIVGPSGSGKSTLLALLERFYDPDSGVLSIDGTDITSVSRQQLRTRIGYVEQQPPALAGTVRENLLLGAPAATDEECASVLAAVRLTDRFDAAEGLDTQLGERGVNLSGGQRQRLALARTLLADPGILLLDEPTASVDSLTEEVIQDAIARHSHNRTTVIVAHRLSTVTAADQILVLADGQIEAAGTHTELLETSSLYRDLADRQLLT</sequence>
<dbReference type="GO" id="GO:0015421">
    <property type="term" value="F:ABC-type oligopeptide transporter activity"/>
    <property type="evidence" value="ECO:0007669"/>
    <property type="project" value="TreeGrafter"/>
</dbReference>
<dbReference type="EMBL" id="CP035810">
    <property type="protein sequence ID" value="QIN29608.1"/>
    <property type="molecule type" value="Genomic_DNA"/>
</dbReference>
<protein>
    <submittedName>
        <fullName evidence="14">ABC transporter ATP-binding protein</fullName>
    </submittedName>
</protein>
<evidence type="ECO:0000256" key="9">
    <source>
        <dbReference type="ARBA" id="ARBA00023136"/>
    </source>
</evidence>
<dbReference type="PANTHER" id="PTHR43394">
    <property type="entry name" value="ATP-DEPENDENT PERMEASE MDL1, MITOCHONDRIAL"/>
    <property type="match status" value="1"/>
</dbReference>
<dbReference type="PROSITE" id="PS00211">
    <property type="entry name" value="ABC_TRANSPORTER_1"/>
    <property type="match status" value="1"/>
</dbReference>
<evidence type="ECO:0000256" key="8">
    <source>
        <dbReference type="ARBA" id="ARBA00022989"/>
    </source>
</evidence>
<evidence type="ECO:0000313" key="15">
    <source>
        <dbReference type="Proteomes" id="UP000501518"/>
    </source>
</evidence>
<dbReference type="GO" id="GO:0016887">
    <property type="term" value="F:ATP hydrolysis activity"/>
    <property type="evidence" value="ECO:0007669"/>
    <property type="project" value="InterPro"/>
</dbReference>
<evidence type="ECO:0000259" key="13">
    <source>
        <dbReference type="PROSITE" id="PS50929"/>
    </source>
</evidence>
<dbReference type="InterPro" id="IPR003593">
    <property type="entry name" value="AAA+_ATPase"/>
</dbReference>
<keyword evidence="8 11" id="KW-1133">Transmembrane helix</keyword>
<gene>
    <name evidence="14" type="ORF">EW640_10200</name>
</gene>
<evidence type="ECO:0000313" key="14">
    <source>
        <dbReference type="EMBL" id="QIN29608.1"/>
    </source>
</evidence>
<dbReference type="Gene3D" id="1.20.1560.10">
    <property type="entry name" value="ABC transporter type 1, transmembrane domain"/>
    <property type="match status" value="1"/>
</dbReference>
<comment type="subcellular location">
    <subcellularLocation>
        <location evidence="1">Cell inner membrane</location>
        <topology evidence="1">Multi-pass membrane protein</topology>
    </subcellularLocation>
</comment>
<dbReference type="Pfam" id="PF00005">
    <property type="entry name" value="ABC_tran"/>
    <property type="match status" value="1"/>
</dbReference>
<feature type="transmembrane region" description="Helical" evidence="11">
    <location>
        <begin position="58"/>
        <end position="80"/>
    </location>
</feature>
<feature type="domain" description="ABC transporter" evidence="12">
    <location>
        <begin position="339"/>
        <end position="572"/>
    </location>
</feature>
<dbReference type="InterPro" id="IPR039421">
    <property type="entry name" value="Type_1_exporter"/>
</dbReference>
<dbReference type="PROSITE" id="PS50929">
    <property type="entry name" value="ABC_TM1F"/>
    <property type="match status" value="1"/>
</dbReference>
<dbReference type="GO" id="GO:0005886">
    <property type="term" value="C:plasma membrane"/>
    <property type="evidence" value="ECO:0007669"/>
    <property type="project" value="UniProtKB-SubCell"/>
</dbReference>
<dbReference type="Pfam" id="PF00664">
    <property type="entry name" value="ABC_membrane"/>
    <property type="match status" value="1"/>
</dbReference>
<dbReference type="AlphaFoldDB" id="A0A6G8KXS3"/>
<evidence type="ECO:0000256" key="1">
    <source>
        <dbReference type="ARBA" id="ARBA00004429"/>
    </source>
</evidence>
<keyword evidence="5 11" id="KW-0812">Transmembrane</keyword>
<evidence type="ECO:0000256" key="7">
    <source>
        <dbReference type="ARBA" id="ARBA00022840"/>
    </source>
</evidence>
<keyword evidence="2" id="KW-0813">Transport</keyword>
<keyword evidence="7 14" id="KW-0067">ATP-binding</keyword>
<dbReference type="PANTHER" id="PTHR43394:SF1">
    <property type="entry name" value="ATP-BINDING CASSETTE SUB-FAMILY B MEMBER 10, MITOCHONDRIAL"/>
    <property type="match status" value="1"/>
</dbReference>
<keyword evidence="3" id="KW-1003">Cell membrane</keyword>
<dbReference type="FunFam" id="3.40.50.300:FF:000221">
    <property type="entry name" value="Multidrug ABC transporter ATP-binding protein"/>
    <property type="match status" value="1"/>
</dbReference>
<feature type="transmembrane region" description="Helical" evidence="11">
    <location>
        <begin position="160"/>
        <end position="178"/>
    </location>
</feature>
<dbReference type="InterPro" id="IPR036640">
    <property type="entry name" value="ABC1_TM_sf"/>
</dbReference>
<organism evidence="14 15">
    <name type="scientific">Brevibacterium luteolum</name>
    <dbReference type="NCBI Taxonomy" id="199591"/>
    <lineage>
        <taxon>Bacteria</taxon>
        <taxon>Bacillati</taxon>
        <taxon>Actinomycetota</taxon>
        <taxon>Actinomycetes</taxon>
        <taxon>Micrococcales</taxon>
        <taxon>Brevibacteriaceae</taxon>
        <taxon>Brevibacterium</taxon>
    </lineage>
</organism>
<dbReference type="PROSITE" id="PS50893">
    <property type="entry name" value="ABC_TRANSPORTER_2"/>
    <property type="match status" value="1"/>
</dbReference>
<evidence type="ECO:0000256" key="10">
    <source>
        <dbReference type="ARBA" id="ARBA00023455"/>
    </source>
</evidence>
<dbReference type="InterPro" id="IPR003439">
    <property type="entry name" value="ABC_transporter-like_ATP-bd"/>
</dbReference>
<feature type="transmembrane region" description="Helical" evidence="11">
    <location>
        <begin position="241"/>
        <end position="263"/>
    </location>
</feature>
<dbReference type="SUPFAM" id="SSF90123">
    <property type="entry name" value="ABC transporter transmembrane region"/>
    <property type="match status" value="1"/>
</dbReference>
<keyword evidence="9 11" id="KW-0472">Membrane</keyword>
<dbReference type="CDD" id="cd18551">
    <property type="entry name" value="ABC_6TM_LmrA_like"/>
    <property type="match status" value="1"/>
</dbReference>
<dbReference type="InterPro" id="IPR027417">
    <property type="entry name" value="P-loop_NTPase"/>
</dbReference>
<accession>A0A6G8KXS3</accession>
<dbReference type="GO" id="GO:0005524">
    <property type="term" value="F:ATP binding"/>
    <property type="evidence" value="ECO:0007669"/>
    <property type="project" value="UniProtKB-KW"/>
</dbReference>
<feature type="transmembrane region" description="Helical" evidence="11">
    <location>
        <begin position="134"/>
        <end position="154"/>
    </location>
</feature>
<evidence type="ECO:0000259" key="12">
    <source>
        <dbReference type="PROSITE" id="PS50893"/>
    </source>
</evidence>
<feature type="domain" description="ABC transmembrane type-1" evidence="13">
    <location>
        <begin position="20"/>
        <end position="301"/>
    </location>
</feature>
<dbReference type="Proteomes" id="UP000501518">
    <property type="component" value="Chromosome"/>
</dbReference>
<dbReference type="SMART" id="SM00382">
    <property type="entry name" value="AAA"/>
    <property type="match status" value="1"/>
</dbReference>
<evidence type="ECO:0000256" key="5">
    <source>
        <dbReference type="ARBA" id="ARBA00022692"/>
    </source>
</evidence>
<comment type="similarity">
    <text evidence="10">Belongs to the ABC transporter superfamily. Siderophore-Fe(3+) uptake transporter (SIUT) (TC 3.A.1.21) family.</text>
</comment>
<evidence type="ECO:0000256" key="2">
    <source>
        <dbReference type="ARBA" id="ARBA00022448"/>
    </source>
</evidence>
<keyword evidence="4" id="KW-0997">Cell inner membrane</keyword>
<dbReference type="SUPFAM" id="SSF52540">
    <property type="entry name" value="P-loop containing nucleoside triphosphate hydrolases"/>
    <property type="match status" value="1"/>
</dbReference>
<evidence type="ECO:0000256" key="3">
    <source>
        <dbReference type="ARBA" id="ARBA00022475"/>
    </source>
</evidence>
<evidence type="ECO:0000256" key="6">
    <source>
        <dbReference type="ARBA" id="ARBA00022741"/>
    </source>
</evidence>
<feature type="transmembrane region" description="Helical" evidence="11">
    <location>
        <begin position="269"/>
        <end position="290"/>
    </location>
</feature>
<proteinExistence type="inferred from homology"/>
<dbReference type="KEGG" id="blut:EW640_10200"/>
<evidence type="ECO:0000256" key="11">
    <source>
        <dbReference type="SAM" id="Phobius"/>
    </source>
</evidence>
<dbReference type="Gene3D" id="3.40.50.300">
    <property type="entry name" value="P-loop containing nucleotide triphosphate hydrolases"/>
    <property type="match status" value="1"/>
</dbReference>
<dbReference type="InterPro" id="IPR011527">
    <property type="entry name" value="ABC1_TM_dom"/>
</dbReference>
<reference evidence="14 15" key="1">
    <citation type="submission" date="2019-02" db="EMBL/GenBank/DDBJ databases">
        <title>Complete Genome Sequence and Methylome Analysis of Brevibacterium luteolum NEB1784.</title>
        <authorList>
            <person name="Fomenkov A."/>
            <person name="Roberts R.J."/>
        </authorList>
    </citation>
    <scope>NUCLEOTIDE SEQUENCE [LARGE SCALE GENOMIC DNA]</scope>
    <source>
        <strain evidence="14 15">NEB1784</strain>
    </source>
</reference>
<name>A0A6G8KXS3_9MICO</name>